<dbReference type="AlphaFoldDB" id="A0A3P3XI14"/>
<name>A0A3P3XI14_9SPIR</name>
<dbReference type="EMBL" id="FWDM01000018">
    <property type="protein sequence ID" value="SLM12448.1"/>
    <property type="molecule type" value="Genomic_DNA"/>
</dbReference>
<dbReference type="InterPro" id="IPR005358">
    <property type="entry name" value="Puta_zinc/iron-chelating_dom"/>
</dbReference>
<sequence length="220" mass="24315">MLLIRHNQAFWDTTVGQQILTLDLIYRKISDAQRTFIDSASQHGIELACPSGCGKCCHGFMPDVLPIEADYIAYYLLSNSKVFSAAEAPSLQIASSAENPSPCPFHDPDRPGENCRIYPARPLVCRLFGYSAIKDKNNRLSYRLCRYMPAPQGLDARILDQDTIISKVGALPPLMTDFAMEVLSLDPSQAAERKPLIEAIRPALARIGTTLQYCPEPNAA</sequence>
<evidence type="ECO:0008006" key="2">
    <source>
        <dbReference type="Google" id="ProtNLM"/>
    </source>
</evidence>
<accession>A0A3P3XI14</accession>
<reference evidence="1" key="1">
    <citation type="submission" date="2017-02" db="EMBL/GenBank/DDBJ databases">
        <authorList>
            <person name="Regsiter A."/>
            <person name="William W."/>
        </authorList>
    </citation>
    <scope>NUCLEOTIDE SEQUENCE</scope>
    <source>
        <strain evidence="1">Bib</strain>
    </source>
</reference>
<evidence type="ECO:0000313" key="1">
    <source>
        <dbReference type="EMBL" id="SLM12448.1"/>
    </source>
</evidence>
<proteinExistence type="predicted"/>
<gene>
    <name evidence="1" type="ORF">SPIROBIBN47_250042</name>
</gene>
<dbReference type="Pfam" id="PF03692">
    <property type="entry name" value="CxxCxxCC"/>
    <property type="match status" value="1"/>
</dbReference>
<organism evidence="1">
    <name type="scientific">uncultured spirochete</name>
    <dbReference type="NCBI Taxonomy" id="156406"/>
    <lineage>
        <taxon>Bacteria</taxon>
        <taxon>Pseudomonadati</taxon>
        <taxon>Spirochaetota</taxon>
        <taxon>Spirochaetia</taxon>
        <taxon>Spirochaetales</taxon>
        <taxon>environmental samples</taxon>
    </lineage>
</organism>
<protein>
    <recommendedName>
        <fullName evidence="2">Fe-S oxidoreductase</fullName>
    </recommendedName>
</protein>